<dbReference type="PANTHER" id="PTHR43449:SF1">
    <property type="entry name" value="POLYMERASE BETA NUCLEOTIDYLTRANSFERASE DOMAIN-CONTAINING PROTEIN"/>
    <property type="match status" value="1"/>
</dbReference>
<dbReference type="PANTHER" id="PTHR43449">
    <property type="entry name" value="NUCLEOTIDYLTRANSFERASE"/>
    <property type="match status" value="1"/>
</dbReference>
<feature type="domain" description="Polymerase beta nucleotidyltransferase" evidence="1">
    <location>
        <begin position="8"/>
        <end position="46"/>
    </location>
</feature>
<protein>
    <submittedName>
        <fullName evidence="2">Nucleotidyltransferase domain-containing protein</fullName>
    </submittedName>
</protein>
<evidence type="ECO:0000313" key="3">
    <source>
        <dbReference type="Proteomes" id="UP000830326"/>
    </source>
</evidence>
<dbReference type="InterPro" id="IPR041633">
    <property type="entry name" value="Polbeta"/>
</dbReference>
<dbReference type="CDD" id="cd05403">
    <property type="entry name" value="NT_KNTase_like"/>
    <property type="match status" value="1"/>
</dbReference>
<evidence type="ECO:0000313" key="2">
    <source>
        <dbReference type="EMBL" id="UOR13831.1"/>
    </source>
</evidence>
<dbReference type="Gene3D" id="3.30.460.10">
    <property type="entry name" value="Beta Polymerase, domain 2"/>
    <property type="match status" value="1"/>
</dbReference>
<dbReference type="EMBL" id="CP095075">
    <property type="protein sequence ID" value="UOR13831.1"/>
    <property type="molecule type" value="Genomic_DNA"/>
</dbReference>
<dbReference type="Pfam" id="PF18765">
    <property type="entry name" value="Polbeta"/>
    <property type="match status" value="1"/>
</dbReference>
<dbReference type="Proteomes" id="UP000830326">
    <property type="component" value="Chromosome"/>
</dbReference>
<dbReference type="InterPro" id="IPR043519">
    <property type="entry name" value="NT_sf"/>
</dbReference>
<proteinExistence type="predicted"/>
<dbReference type="SUPFAM" id="SSF81301">
    <property type="entry name" value="Nucleotidyltransferase"/>
    <property type="match status" value="1"/>
</dbReference>
<evidence type="ECO:0000259" key="1">
    <source>
        <dbReference type="Pfam" id="PF18765"/>
    </source>
</evidence>
<organism evidence="2 3">
    <name type="scientific">Halobacillus amylolyticus</name>
    <dbReference type="NCBI Taxonomy" id="2932259"/>
    <lineage>
        <taxon>Bacteria</taxon>
        <taxon>Bacillati</taxon>
        <taxon>Bacillota</taxon>
        <taxon>Bacilli</taxon>
        <taxon>Bacillales</taxon>
        <taxon>Bacillaceae</taxon>
        <taxon>Halobacillus</taxon>
    </lineage>
</organism>
<gene>
    <name evidence="2" type="ORF">MUO15_10510</name>
</gene>
<reference evidence="2" key="1">
    <citation type="submission" date="2022-04" db="EMBL/GenBank/DDBJ databases">
        <title>Halobacillus sp. isolated from saltern.</title>
        <authorList>
            <person name="Won M."/>
            <person name="Lee C.-M."/>
            <person name="Woen H.-Y."/>
            <person name="Kwon S.-W."/>
        </authorList>
    </citation>
    <scope>NUCLEOTIDE SEQUENCE</scope>
    <source>
        <strain evidence="2">SSHM10-5</strain>
    </source>
</reference>
<dbReference type="RefSeq" id="WP_245035712.1">
    <property type="nucleotide sequence ID" value="NZ_CP095075.1"/>
</dbReference>
<name>A0ABY4HH02_9BACI</name>
<sequence length="52" mass="5688">MIPIKLAKQIITIAEKFLVIEKIVLFGSRAYGDHQEDSDIDLAIIAPGYGTA</sequence>
<accession>A0ABY4HH02</accession>
<keyword evidence="3" id="KW-1185">Reference proteome</keyword>